<feature type="domain" description="USP" evidence="2">
    <location>
        <begin position="1"/>
        <end position="252"/>
    </location>
</feature>
<proteinExistence type="predicted"/>
<dbReference type="GO" id="GO:0016579">
    <property type="term" value="P:protein deubiquitination"/>
    <property type="evidence" value="ECO:0007669"/>
    <property type="project" value="InterPro"/>
</dbReference>
<dbReference type="InterPro" id="IPR001394">
    <property type="entry name" value="Peptidase_C19_UCH"/>
</dbReference>
<dbReference type="AlphaFoldDB" id="A0A163JY71"/>
<dbReference type="InterPro" id="IPR028889">
    <property type="entry name" value="USP"/>
</dbReference>
<evidence type="ECO:0000259" key="2">
    <source>
        <dbReference type="PROSITE" id="PS50235"/>
    </source>
</evidence>
<dbReference type="GO" id="GO:0004843">
    <property type="term" value="F:cysteine-type deubiquitinase activity"/>
    <property type="evidence" value="ECO:0007669"/>
    <property type="project" value="InterPro"/>
</dbReference>
<dbReference type="Proteomes" id="UP000076837">
    <property type="component" value="Unassembled WGS sequence"/>
</dbReference>
<reference evidence="3 4" key="1">
    <citation type="journal article" date="2016" name="Sci. Rep.">
        <title>Draft genome sequencing and secretome analysis of fungal phytopathogen Ascochyta rabiei provides insight into the necrotrophic effector repertoire.</title>
        <authorList>
            <person name="Verma S."/>
            <person name="Gazara R.K."/>
            <person name="Nizam S."/>
            <person name="Parween S."/>
            <person name="Chattopadhyay D."/>
            <person name="Verma P.K."/>
        </authorList>
    </citation>
    <scope>NUCLEOTIDE SEQUENCE [LARGE SCALE GENOMIC DNA]</scope>
    <source>
        <strain evidence="3 4">ArDII</strain>
    </source>
</reference>
<name>A0A163JY71_DIDRA</name>
<comment type="caution">
    <text evidence="3">The sequence shown here is derived from an EMBL/GenBank/DDBJ whole genome shotgun (WGS) entry which is preliminary data.</text>
</comment>
<dbReference type="InterPro" id="IPR038765">
    <property type="entry name" value="Papain-like_cys_pep_sf"/>
</dbReference>
<keyword evidence="4" id="KW-1185">Reference proteome</keyword>
<organism evidence="3 4">
    <name type="scientific">Didymella rabiei</name>
    <name type="common">Chickpea ascochyta blight fungus</name>
    <name type="synonym">Mycosphaerella rabiei</name>
    <dbReference type="NCBI Taxonomy" id="5454"/>
    <lineage>
        <taxon>Eukaryota</taxon>
        <taxon>Fungi</taxon>
        <taxon>Dikarya</taxon>
        <taxon>Ascomycota</taxon>
        <taxon>Pezizomycotina</taxon>
        <taxon>Dothideomycetes</taxon>
        <taxon>Pleosporomycetidae</taxon>
        <taxon>Pleosporales</taxon>
        <taxon>Pleosporineae</taxon>
        <taxon>Didymellaceae</taxon>
        <taxon>Ascochyta</taxon>
    </lineage>
</organism>
<dbReference type="STRING" id="5454.A0A163JY71"/>
<dbReference type="EMBL" id="JYNV01000101">
    <property type="protein sequence ID" value="KZM26662.1"/>
    <property type="molecule type" value="Genomic_DNA"/>
</dbReference>
<feature type="region of interest" description="Disordered" evidence="1">
    <location>
        <begin position="272"/>
        <end position="313"/>
    </location>
</feature>
<sequence length="313" mass="35103">MQENDKAILNMDQELVKGCVPNQRRLNEFKAFFMLQRHEETRCSHCNAYRGTADYEASEGIGFSNIKPVVKGSDNLLAALERSIWLQADTNEVLECTNCEETGATTARQIEAAPEYLRIHLDLSKENKNRKPADIKNRTPIQIPDTLNLTHRARTPEAGQAAWPLQYKLISVLYHAGDTVTTGHWTAGVSRPIPKPQRGKRDPNAPSAAYYFCNDETTQEWPADGGVNPLTMNPAGKTEGEFNAVVLMYERLPRVAPKKDYTAELGTELDGTYYRTSKKKGDGKDEGGNKRKMADGGDEKGLRRSKRLKEKDM</sequence>
<dbReference type="SUPFAM" id="SSF54001">
    <property type="entry name" value="Cysteine proteinases"/>
    <property type="match status" value="1"/>
</dbReference>
<evidence type="ECO:0000313" key="4">
    <source>
        <dbReference type="Proteomes" id="UP000076837"/>
    </source>
</evidence>
<protein>
    <submittedName>
        <fullName evidence="3">Ubiquitinyl hydrolase</fullName>
    </submittedName>
</protein>
<evidence type="ECO:0000313" key="3">
    <source>
        <dbReference type="EMBL" id="KZM26662.1"/>
    </source>
</evidence>
<gene>
    <name evidence="3" type="ORF">ST47_g2198</name>
</gene>
<feature type="compositionally biased region" description="Basic residues" evidence="1">
    <location>
        <begin position="303"/>
        <end position="313"/>
    </location>
</feature>
<feature type="compositionally biased region" description="Basic and acidic residues" evidence="1">
    <location>
        <begin position="279"/>
        <end position="302"/>
    </location>
</feature>
<dbReference type="Gene3D" id="3.90.70.10">
    <property type="entry name" value="Cysteine proteinases"/>
    <property type="match status" value="1"/>
</dbReference>
<dbReference type="CDD" id="cd02257">
    <property type="entry name" value="Peptidase_C19"/>
    <property type="match status" value="1"/>
</dbReference>
<keyword evidence="3" id="KW-0378">Hydrolase</keyword>
<dbReference type="PROSITE" id="PS50235">
    <property type="entry name" value="USP_3"/>
    <property type="match status" value="1"/>
</dbReference>
<accession>A0A163JY71</accession>
<dbReference type="Pfam" id="PF00443">
    <property type="entry name" value="UCH"/>
    <property type="match status" value="1"/>
</dbReference>
<feature type="region of interest" description="Disordered" evidence="1">
    <location>
        <begin position="187"/>
        <end position="207"/>
    </location>
</feature>
<evidence type="ECO:0000256" key="1">
    <source>
        <dbReference type="SAM" id="MobiDB-lite"/>
    </source>
</evidence>